<dbReference type="KEGG" id="prag:EKN56_14910"/>
<dbReference type="SUPFAM" id="SSF53850">
    <property type="entry name" value="Periplasmic binding protein-like II"/>
    <property type="match status" value="1"/>
</dbReference>
<gene>
    <name evidence="6" type="ORF">EKN56_14910</name>
</gene>
<dbReference type="InterPro" id="IPR036390">
    <property type="entry name" value="WH_DNA-bd_sf"/>
</dbReference>
<keyword evidence="2" id="KW-0805">Transcription regulation</keyword>
<dbReference type="SUPFAM" id="SSF46785">
    <property type="entry name" value="Winged helix' DNA-binding domain"/>
    <property type="match status" value="1"/>
</dbReference>
<dbReference type="Proteomes" id="UP000293154">
    <property type="component" value="Chromosome"/>
</dbReference>
<dbReference type="PANTHER" id="PTHR30346">
    <property type="entry name" value="TRANSCRIPTIONAL DUAL REGULATOR HCAR-RELATED"/>
    <property type="match status" value="1"/>
</dbReference>
<dbReference type="AlphaFoldDB" id="A0A411WN44"/>
<evidence type="ECO:0000313" key="6">
    <source>
        <dbReference type="EMBL" id="QBH97577.1"/>
    </source>
</evidence>
<evidence type="ECO:0000259" key="5">
    <source>
        <dbReference type="PROSITE" id="PS50931"/>
    </source>
</evidence>
<proteinExistence type="inferred from homology"/>
<comment type="similarity">
    <text evidence="1">Belongs to the LysR transcriptional regulatory family.</text>
</comment>
<keyword evidence="3" id="KW-0238">DNA-binding</keyword>
<protein>
    <submittedName>
        <fullName evidence="6">LysR family transcriptional regulator</fullName>
    </submittedName>
</protein>
<dbReference type="OrthoDB" id="8679465at2"/>
<sequence length="303" mass="33919">MSFSLRQLEFFIAVAETGKISSAAQRCNISQSSMTISLQNLEKILGTKLYTRHAKGVRLTDFGRSFLEHARQIMDSVQTALNSANQQPQALAGEIRIGITDTIAAYLMPNVLQAMDQRFPALSMILFENNQQGLEKALLAETIDFALMLTSNYKLSSAIRVTPLLHSKRKLWLSPHHPLQKKEIISLADITEQDYLLLDMEGHVATADMFWGQYQLTPNIKLQTKSIEAVRSMIALGLGVSILSDFSYRPWSLEGNRIIRRDISEQIPDLEVGAAWVADKALSPQVKETIDFIKNMVDPPSSL</sequence>
<organism evidence="6 7">
    <name type="scientific">Limnobaculum zhutongyuii</name>
    <dbReference type="NCBI Taxonomy" id="2498113"/>
    <lineage>
        <taxon>Bacteria</taxon>
        <taxon>Pseudomonadati</taxon>
        <taxon>Pseudomonadota</taxon>
        <taxon>Gammaproteobacteria</taxon>
        <taxon>Enterobacterales</taxon>
        <taxon>Budviciaceae</taxon>
        <taxon>Limnobaculum</taxon>
    </lineage>
</organism>
<dbReference type="PROSITE" id="PS50931">
    <property type="entry name" value="HTH_LYSR"/>
    <property type="match status" value="1"/>
</dbReference>
<dbReference type="Gene3D" id="3.40.190.10">
    <property type="entry name" value="Periplasmic binding protein-like II"/>
    <property type="match status" value="2"/>
</dbReference>
<dbReference type="GO" id="GO:0032993">
    <property type="term" value="C:protein-DNA complex"/>
    <property type="evidence" value="ECO:0007669"/>
    <property type="project" value="TreeGrafter"/>
</dbReference>
<dbReference type="InterPro" id="IPR000847">
    <property type="entry name" value="LysR_HTH_N"/>
</dbReference>
<evidence type="ECO:0000256" key="2">
    <source>
        <dbReference type="ARBA" id="ARBA00023015"/>
    </source>
</evidence>
<keyword evidence="4" id="KW-0804">Transcription</keyword>
<dbReference type="FunFam" id="1.10.10.10:FF:000001">
    <property type="entry name" value="LysR family transcriptional regulator"/>
    <property type="match status" value="1"/>
</dbReference>
<evidence type="ECO:0000256" key="4">
    <source>
        <dbReference type="ARBA" id="ARBA00023163"/>
    </source>
</evidence>
<dbReference type="InterPro" id="IPR036388">
    <property type="entry name" value="WH-like_DNA-bd_sf"/>
</dbReference>
<name>A0A411WN44_9GAMM</name>
<dbReference type="GO" id="GO:0003700">
    <property type="term" value="F:DNA-binding transcription factor activity"/>
    <property type="evidence" value="ECO:0007669"/>
    <property type="project" value="InterPro"/>
</dbReference>
<reference evidence="6 7" key="1">
    <citation type="submission" date="2019-03" db="EMBL/GenBank/DDBJ databases">
        <title>Pragia sp. nov. isolated from the gut tract of Carduelis flavirostris.</title>
        <authorList>
            <person name="Ge Y."/>
        </authorList>
    </citation>
    <scope>NUCLEOTIDE SEQUENCE [LARGE SCALE GENOMIC DNA]</scope>
    <source>
        <strain evidence="6 7">CF-458</strain>
    </source>
</reference>
<dbReference type="PANTHER" id="PTHR30346:SF0">
    <property type="entry name" value="HCA OPERON TRANSCRIPTIONAL ACTIVATOR HCAR"/>
    <property type="match status" value="1"/>
</dbReference>
<accession>A0A411WN44</accession>
<evidence type="ECO:0000256" key="1">
    <source>
        <dbReference type="ARBA" id="ARBA00009437"/>
    </source>
</evidence>
<keyword evidence="7" id="KW-1185">Reference proteome</keyword>
<evidence type="ECO:0000313" key="7">
    <source>
        <dbReference type="Proteomes" id="UP000293154"/>
    </source>
</evidence>
<feature type="domain" description="HTH lysR-type" evidence="5">
    <location>
        <begin position="3"/>
        <end position="60"/>
    </location>
</feature>
<dbReference type="Pfam" id="PF00126">
    <property type="entry name" value="HTH_1"/>
    <property type="match status" value="1"/>
</dbReference>
<dbReference type="Gene3D" id="1.10.10.10">
    <property type="entry name" value="Winged helix-like DNA-binding domain superfamily/Winged helix DNA-binding domain"/>
    <property type="match status" value="1"/>
</dbReference>
<dbReference type="GO" id="GO:0003677">
    <property type="term" value="F:DNA binding"/>
    <property type="evidence" value="ECO:0007669"/>
    <property type="project" value="UniProtKB-KW"/>
</dbReference>
<dbReference type="EMBL" id="CP034752">
    <property type="protein sequence ID" value="QBH97577.1"/>
    <property type="molecule type" value="Genomic_DNA"/>
</dbReference>
<dbReference type="Pfam" id="PF03466">
    <property type="entry name" value="LysR_substrate"/>
    <property type="match status" value="1"/>
</dbReference>
<dbReference type="PRINTS" id="PR00039">
    <property type="entry name" value="HTHLYSR"/>
</dbReference>
<evidence type="ECO:0000256" key="3">
    <source>
        <dbReference type="ARBA" id="ARBA00023125"/>
    </source>
</evidence>
<dbReference type="InterPro" id="IPR005119">
    <property type="entry name" value="LysR_subst-bd"/>
</dbReference>